<dbReference type="OrthoDB" id="1669814at2759"/>
<name>A0A4Z0A8Z7_9AGAM</name>
<evidence type="ECO:0000256" key="1">
    <source>
        <dbReference type="ARBA" id="ARBA00006484"/>
    </source>
</evidence>
<gene>
    <name evidence="3" type="ORF">EWM64_g481</name>
</gene>
<dbReference type="Gene3D" id="3.40.50.720">
    <property type="entry name" value="NAD(P)-binding Rossmann-like Domain"/>
    <property type="match status" value="1"/>
</dbReference>
<dbReference type="PRINTS" id="PR00081">
    <property type="entry name" value="GDHRDH"/>
</dbReference>
<comment type="caution">
    <text evidence="3">The sequence shown here is derived from an EMBL/GenBank/DDBJ whole genome shotgun (WGS) entry which is preliminary data.</text>
</comment>
<reference evidence="3 4" key="1">
    <citation type="submission" date="2019-02" db="EMBL/GenBank/DDBJ databases">
        <title>Genome sequencing of the rare red list fungi Hericium alpestre (H. flagellum).</title>
        <authorList>
            <person name="Buettner E."/>
            <person name="Kellner H."/>
        </authorList>
    </citation>
    <scope>NUCLEOTIDE SEQUENCE [LARGE SCALE GENOMIC DNA]</scope>
    <source>
        <strain evidence="3 4">DSM 108284</strain>
    </source>
</reference>
<dbReference type="Pfam" id="PF00106">
    <property type="entry name" value="adh_short"/>
    <property type="match status" value="1"/>
</dbReference>
<evidence type="ECO:0000256" key="2">
    <source>
        <dbReference type="ARBA" id="ARBA00023002"/>
    </source>
</evidence>
<keyword evidence="2" id="KW-0560">Oxidoreductase</keyword>
<proteinExistence type="inferred from homology"/>
<accession>A0A4Z0A8Z7</accession>
<evidence type="ECO:0000313" key="4">
    <source>
        <dbReference type="Proteomes" id="UP000298061"/>
    </source>
</evidence>
<dbReference type="Proteomes" id="UP000298061">
    <property type="component" value="Unassembled WGS sequence"/>
</dbReference>
<dbReference type="GO" id="GO:0016616">
    <property type="term" value="F:oxidoreductase activity, acting on the CH-OH group of donors, NAD or NADP as acceptor"/>
    <property type="evidence" value="ECO:0007669"/>
    <property type="project" value="UniProtKB-ARBA"/>
</dbReference>
<dbReference type="AlphaFoldDB" id="A0A4Z0A8Z7"/>
<sequence length="201" mass="21581">MISLQVPFKLALRTTKPISVLKPALGAAAYRSSARFYASSTGNRPAQVIKPQSVSPHAPIGVSGAVDAESDPSIPTRPKIWDEFSLADRVAIVTGGNRGLGLEMALALAEAGARAVYCLDLPKTPGEDFRAAQKFVEKMGTGGMLEYISADVTDQKKMWDLAEKIGDREGRMDVCIACAGILPPDKDCLEYPAEGFRKVRI</sequence>
<dbReference type="SUPFAM" id="SSF51735">
    <property type="entry name" value="NAD(P)-binding Rossmann-fold domains"/>
    <property type="match status" value="1"/>
</dbReference>
<dbReference type="STRING" id="135208.A0A4Z0A8Z7"/>
<dbReference type="PANTHER" id="PTHR43008">
    <property type="entry name" value="BENZIL REDUCTASE"/>
    <property type="match status" value="1"/>
</dbReference>
<dbReference type="InterPro" id="IPR002347">
    <property type="entry name" value="SDR_fam"/>
</dbReference>
<protein>
    <recommendedName>
        <fullName evidence="5">Ketoreductase (KR) domain-containing protein</fullName>
    </recommendedName>
</protein>
<organism evidence="3 4">
    <name type="scientific">Hericium alpestre</name>
    <dbReference type="NCBI Taxonomy" id="135208"/>
    <lineage>
        <taxon>Eukaryota</taxon>
        <taxon>Fungi</taxon>
        <taxon>Dikarya</taxon>
        <taxon>Basidiomycota</taxon>
        <taxon>Agaricomycotina</taxon>
        <taxon>Agaricomycetes</taxon>
        <taxon>Russulales</taxon>
        <taxon>Hericiaceae</taxon>
        <taxon>Hericium</taxon>
    </lineage>
</organism>
<dbReference type="InterPro" id="IPR036291">
    <property type="entry name" value="NAD(P)-bd_dom_sf"/>
</dbReference>
<keyword evidence="4" id="KW-1185">Reference proteome</keyword>
<dbReference type="GO" id="GO:0050664">
    <property type="term" value="F:oxidoreductase activity, acting on NAD(P)H, oxygen as acceptor"/>
    <property type="evidence" value="ECO:0007669"/>
    <property type="project" value="TreeGrafter"/>
</dbReference>
<dbReference type="PANTHER" id="PTHR43008:SF4">
    <property type="entry name" value="CHAIN DEHYDROGENASE, PUTATIVE (AFU_ORTHOLOGUE AFUA_4G08710)-RELATED"/>
    <property type="match status" value="1"/>
</dbReference>
<comment type="similarity">
    <text evidence="1">Belongs to the short-chain dehydrogenases/reductases (SDR) family.</text>
</comment>
<evidence type="ECO:0008006" key="5">
    <source>
        <dbReference type="Google" id="ProtNLM"/>
    </source>
</evidence>
<dbReference type="EMBL" id="SFCI01000023">
    <property type="protein sequence ID" value="TFY83536.1"/>
    <property type="molecule type" value="Genomic_DNA"/>
</dbReference>
<evidence type="ECO:0000313" key="3">
    <source>
        <dbReference type="EMBL" id="TFY83536.1"/>
    </source>
</evidence>